<evidence type="ECO:0000313" key="9">
    <source>
        <dbReference type="Proteomes" id="UP000054304"/>
    </source>
</evidence>
<dbReference type="InterPro" id="IPR049452">
    <property type="entry name" value="Anoctamin_TM"/>
</dbReference>
<evidence type="ECO:0000256" key="2">
    <source>
        <dbReference type="ARBA" id="ARBA00022692"/>
    </source>
</evidence>
<keyword evidence="9" id="KW-1185">Reference proteome</keyword>
<dbReference type="GO" id="GO:0016020">
    <property type="term" value="C:membrane"/>
    <property type="evidence" value="ECO:0007669"/>
    <property type="project" value="UniProtKB-SubCell"/>
</dbReference>
<dbReference type="InterPro" id="IPR007632">
    <property type="entry name" value="Anoctamin"/>
</dbReference>
<sequence length="872" mass="96298">MSSVTSLGANWCVTIEYTKEHLSEVLTELSAKGLHALTRPGHKAGLVYVFVSDPNDKVSEIVSKLKYVVNVVAILSPAAKEERQKLANRLVKGSLMISDKGLEELVKTTGSPNFGLYLAFEKYYTRSLMPLALVGIAYRLFAGKPSVWEFNMSYIILVILWAIGFVTTWEKKIRSYYTARLHYAPSKSQITPLTKTEFAKKLCFIPVALQFAACLIAFQFGCFLLEIFITQIYQGPFSAILALVPTILISAYVPVLTMVYDIVLNKLISWEKPADPVQSRLEKKFIFAFLTSYVPLFITLFVYLPLGHQVNAQLQSIAQLCSRFHIPVLQSGFRVNTGRYQSQYFFFMVTGQVIALSVENVVPFIISKALPKIKGLDKPNSDLNKAEIKVSKEYPEDALVWKQASQSNLSAWGQFDINAMTTKLSVQFGYVAMFSCIWPLAPLCCVIFNVLSMKLEIWRYLNKNVINSPAPNKPGKVSTRSQDLGENGTFWSVILNFLLFLSALVSPALVIMYKRPAGDSLQHVLEKRDSWHLNSLVPVDWRTVLVGAFGFEHLTFFCYLVISGFVGRRDTSVGNKFVPAKELEEPPHVDLNQVVKETAQFMEPPTEGEKSKSTVASKAPAKTRESQYSGSSRSVTTSQISSDSNRAKEAGRPSQPIHTDATAPVHRSHSSNAKTSSSSQPSQTAKSSNSSMSPVAGATVPDTIPTSKNYHLRNDQGSASISSNVESQGHQAANGEQRSRKVSTTSKSDDARDHPAPKVVTTSPSDESIAGRQFIPPPMADTSRGHVADILNDAGPQENGRHEKRDDDAEFSSYDDTQPKKADHQSDQSSSPASTKHSQTSHGAHKSSEKTPSSKKKIKAVLSPLGKLKKKF</sequence>
<dbReference type="HOGENOM" id="CLU_014462_0_0_1"/>
<feature type="compositionally biased region" description="Basic and acidic residues" evidence="5">
    <location>
        <begin position="747"/>
        <end position="756"/>
    </location>
</feature>
<keyword evidence="4 6" id="KW-0472">Membrane</keyword>
<evidence type="ECO:0000256" key="3">
    <source>
        <dbReference type="ARBA" id="ARBA00022989"/>
    </source>
</evidence>
<feature type="compositionally biased region" description="Low complexity" evidence="5">
    <location>
        <begin position="626"/>
        <end position="644"/>
    </location>
</feature>
<keyword evidence="3 6" id="KW-1133">Transmembrane helix</keyword>
<dbReference type="Proteomes" id="UP000054304">
    <property type="component" value="Unassembled WGS sequence"/>
</dbReference>
<organism evidence="8 9">
    <name type="scientific">Lachancea lanzarotensis</name>
    <dbReference type="NCBI Taxonomy" id="1245769"/>
    <lineage>
        <taxon>Eukaryota</taxon>
        <taxon>Fungi</taxon>
        <taxon>Dikarya</taxon>
        <taxon>Ascomycota</taxon>
        <taxon>Saccharomycotina</taxon>
        <taxon>Saccharomycetes</taxon>
        <taxon>Saccharomycetales</taxon>
        <taxon>Saccharomycetaceae</taxon>
        <taxon>Lachancea</taxon>
    </lineage>
</organism>
<dbReference type="GeneID" id="34687351"/>
<evidence type="ECO:0000256" key="5">
    <source>
        <dbReference type="SAM" id="MobiDB-lite"/>
    </source>
</evidence>
<dbReference type="PANTHER" id="PTHR12308">
    <property type="entry name" value="ANOCTAMIN"/>
    <property type="match status" value="1"/>
</dbReference>
<accession>A0A0C7NBR7</accession>
<evidence type="ECO:0000256" key="4">
    <source>
        <dbReference type="ARBA" id="ARBA00023136"/>
    </source>
</evidence>
<dbReference type="GO" id="GO:0032541">
    <property type="term" value="C:cortical endoplasmic reticulum"/>
    <property type="evidence" value="ECO:0007669"/>
    <property type="project" value="TreeGrafter"/>
</dbReference>
<evidence type="ECO:0000259" key="7">
    <source>
        <dbReference type="Pfam" id="PF04547"/>
    </source>
</evidence>
<feature type="domain" description="Anoctamin transmembrane" evidence="7">
    <location>
        <begin position="114"/>
        <end position="574"/>
    </location>
</feature>
<dbReference type="STRING" id="1245769.A0A0C7NBR7"/>
<dbReference type="PANTHER" id="PTHR12308:SF73">
    <property type="entry name" value="ANOCTAMIN"/>
    <property type="match status" value="1"/>
</dbReference>
<evidence type="ECO:0000256" key="6">
    <source>
        <dbReference type="SAM" id="Phobius"/>
    </source>
</evidence>
<dbReference type="AlphaFoldDB" id="A0A0C7NBR7"/>
<dbReference type="RefSeq" id="XP_022630042.1">
    <property type="nucleotide sequence ID" value="XM_022770731.1"/>
</dbReference>
<feature type="transmembrane region" description="Helical" evidence="6">
    <location>
        <begin position="123"/>
        <end position="141"/>
    </location>
</feature>
<feature type="transmembrane region" description="Helical" evidence="6">
    <location>
        <begin position="428"/>
        <end position="451"/>
    </location>
</feature>
<keyword evidence="2 6" id="KW-0812">Transmembrane</keyword>
<protein>
    <submittedName>
        <fullName evidence="8">LALA0S09e03466g1_1</fullName>
    </submittedName>
</protein>
<feature type="compositionally biased region" description="Polar residues" evidence="5">
    <location>
        <begin position="704"/>
        <end position="746"/>
    </location>
</feature>
<evidence type="ECO:0000313" key="8">
    <source>
        <dbReference type="EMBL" id="CEP63830.1"/>
    </source>
</evidence>
<proteinExistence type="predicted"/>
<feature type="transmembrane region" description="Helical" evidence="6">
    <location>
        <begin position="344"/>
        <end position="366"/>
    </location>
</feature>
<evidence type="ECO:0000256" key="1">
    <source>
        <dbReference type="ARBA" id="ARBA00004141"/>
    </source>
</evidence>
<feature type="compositionally biased region" description="Low complexity" evidence="5">
    <location>
        <begin position="670"/>
        <end position="691"/>
    </location>
</feature>
<feature type="transmembrane region" description="Helical" evidence="6">
    <location>
        <begin position="285"/>
        <end position="306"/>
    </location>
</feature>
<feature type="transmembrane region" description="Helical" evidence="6">
    <location>
        <begin position="202"/>
        <end position="233"/>
    </location>
</feature>
<dbReference type="EMBL" id="LN736368">
    <property type="protein sequence ID" value="CEP63830.1"/>
    <property type="molecule type" value="Genomic_DNA"/>
</dbReference>
<feature type="compositionally biased region" description="Basic and acidic residues" evidence="5">
    <location>
        <begin position="817"/>
        <end position="826"/>
    </location>
</feature>
<comment type="subcellular location">
    <subcellularLocation>
        <location evidence="1">Membrane</location>
        <topology evidence="1">Multi-pass membrane protein</topology>
    </subcellularLocation>
</comment>
<feature type="transmembrane region" description="Helical" evidence="6">
    <location>
        <begin position="153"/>
        <end position="170"/>
    </location>
</feature>
<name>A0A0C7NBR7_9SACH</name>
<dbReference type="GO" id="GO:0005254">
    <property type="term" value="F:chloride channel activity"/>
    <property type="evidence" value="ECO:0007669"/>
    <property type="project" value="TreeGrafter"/>
</dbReference>
<reference evidence="8 9" key="1">
    <citation type="submission" date="2014-12" db="EMBL/GenBank/DDBJ databases">
        <authorList>
            <person name="Neuveglise Cecile"/>
        </authorList>
    </citation>
    <scope>NUCLEOTIDE SEQUENCE [LARGE SCALE GENOMIC DNA]</scope>
    <source>
        <strain evidence="8 9">CBS 12615</strain>
    </source>
</reference>
<feature type="compositionally biased region" description="Polar residues" evidence="5">
    <location>
        <begin position="827"/>
        <end position="842"/>
    </location>
</feature>
<dbReference type="Pfam" id="PF04547">
    <property type="entry name" value="Anoctamin"/>
    <property type="match status" value="1"/>
</dbReference>
<gene>
    <name evidence="8" type="ORF">LALA0_S09e03466g</name>
</gene>
<dbReference type="OrthoDB" id="296386at2759"/>
<feature type="region of interest" description="Disordered" evidence="5">
    <location>
        <begin position="602"/>
        <end position="872"/>
    </location>
</feature>
<feature type="transmembrane region" description="Helical" evidence="6">
    <location>
        <begin position="239"/>
        <end position="264"/>
    </location>
</feature>
<feature type="transmembrane region" description="Helical" evidence="6">
    <location>
        <begin position="490"/>
        <end position="513"/>
    </location>
</feature>